<evidence type="ECO:0000259" key="2">
    <source>
        <dbReference type="Pfam" id="PF22725"/>
    </source>
</evidence>
<sequence length="333" mass="36632">MNSRKINFAVVGCGAISEAHLAGIASIDEAVLAAVCDLNEERARQKSDRYGGTVYTNYEDLLRYSDIDVVCLCTPSGLHPEQTILAAQAGKHVICEKPIALQLDDVDRMIDACRRSGVKLSTVFPRRMSPTSRYVKALLEEGRLGKLSLCSGHVKFYRGQAYYDSAGWRGTWEMDGGGAMMNQGIHTVDLLQWLAGPVQSLSGYARNVLRSIEVEDTAVAALQFRSGALGILEATTTAYKQPDHQIVIQGDRGTVVLEGDAIRKLEIMGEDVQLPEFEAFEVIPDGHRLLIRDMALAVLEDREPLIDGEAGRHALEIILGTYRSERTRQEVAL</sequence>
<comment type="caution">
    <text evidence="3">The sequence shown here is derived from an EMBL/GenBank/DDBJ whole genome shotgun (WGS) entry which is preliminary data.</text>
</comment>
<dbReference type="InterPro" id="IPR000683">
    <property type="entry name" value="Gfo/Idh/MocA-like_OxRdtase_N"/>
</dbReference>
<dbReference type="OrthoDB" id="9815825at2"/>
<dbReference type="Pfam" id="PF01408">
    <property type="entry name" value="GFO_IDH_MocA"/>
    <property type="match status" value="1"/>
</dbReference>
<evidence type="ECO:0000313" key="4">
    <source>
        <dbReference type="Proteomes" id="UP000310636"/>
    </source>
</evidence>
<dbReference type="Gene3D" id="3.40.50.720">
    <property type="entry name" value="NAD(P)-binding Rossmann-like Domain"/>
    <property type="match status" value="1"/>
</dbReference>
<dbReference type="RefSeq" id="WP_136373404.1">
    <property type="nucleotide sequence ID" value="NZ_SSOB01000056.1"/>
</dbReference>
<dbReference type="PANTHER" id="PTHR43249">
    <property type="entry name" value="UDP-N-ACETYL-2-AMINO-2-DEOXY-D-GLUCURONATE OXIDASE"/>
    <property type="match status" value="1"/>
</dbReference>
<dbReference type="InterPro" id="IPR055170">
    <property type="entry name" value="GFO_IDH_MocA-like_dom"/>
</dbReference>
<reference evidence="3 4" key="1">
    <citation type="submission" date="2019-04" db="EMBL/GenBank/DDBJ databases">
        <title>Cohnella sp. nov. isolated from preserved vegetables.</title>
        <authorList>
            <person name="Lin S.-Y."/>
            <person name="Hung M.-H."/>
            <person name="Young C.-C."/>
        </authorList>
    </citation>
    <scope>NUCLEOTIDE SEQUENCE [LARGE SCALE GENOMIC DNA]</scope>
    <source>
        <strain evidence="3 4">CC-MHH1044</strain>
    </source>
</reference>
<feature type="domain" description="GFO/IDH/MocA-like oxidoreductase" evidence="2">
    <location>
        <begin position="133"/>
        <end position="255"/>
    </location>
</feature>
<gene>
    <name evidence="3" type="ORF">E6C55_29385</name>
</gene>
<proteinExistence type="predicted"/>
<keyword evidence="4" id="KW-1185">Reference proteome</keyword>
<name>A0A4V3WDS9_9BACL</name>
<dbReference type="GO" id="GO:0000166">
    <property type="term" value="F:nucleotide binding"/>
    <property type="evidence" value="ECO:0007669"/>
    <property type="project" value="InterPro"/>
</dbReference>
<organism evidence="3 4">
    <name type="scientific">Cohnella fermenti</name>
    <dbReference type="NCBI Taxonomy" id="2565925"/>
    <lineage>
        <taxon>Bacteria</taxon>
        <taxon>Bacillati</taxon>
        <taxon>Bacillota</taxon>
        <taxon>Bacilli</taxon>
        <taxon>Bacillales</taxon>
        <taxon>Paenibacillaceae</taxon>
        <taxon>Cohnella</taxon>
    </lineage>
</organism>
<dbReference type="AlphaFoldDB" id="A0A4V3WDS9"/>
<dbReference type="SUPFAM" id="SSF55347">
    <property type="entry name" value="Glyceraldehyde-3-phosphate dehydrogenase-like, C-terminal domain"/>
    <property type="match status" value="1"/>
</dbReference>
<evidence type="ECO:0000313" key="3">
    <source>
        <dbReference type="EMBL" id="THF73410.1"/>
    </source>
</evidence>
<dbReference type="Pfam" id="PF22725">
    <property type="entry name" value="GFO_IDH_MocA_C3"/>
    <property type="match status" value="1"/>
</dbReference>
<dbReference type="SUPFAM" id="SSF51735">
    <property type="entry name" value="NAD(P)-binding Rossmann-fold domains"/>
    <property type="match status" value="1"/>
</dbReference>
<dbReference type="EMBL" id="SSOB01000056">
    <property type="protein sequence ID" value="THF73410.1"/>
    <property type="molecule type" value="Genomic_DNA"/>
</dbReference>
<accession>A0A4V3WDS9</accession>
<dbReference type="InterPro" id="IPR052515">
    <property type="entry name" value="Gfo/Idh/MocA_Oxidoreductase"/>
</dbReference>
<protein>
    <submittedName>
        <fullName evidence="3">Gfo/Idh/MocA family oxidoreductase</fullName>
    </submittedName>
</protein>
<feature type="domain" description="Gfo/Idh/MocA-like oxidoreductase N-terminal" evidence="1">
    <location>
        <begin position="6"/>
        <end position="122"/>
    </location>
</feature>
<dbReference type="PANTHER" id="PTHR43249:SF1">
    <property type="entry name" value="D-GLUCOSIDE 3-DEHYDROGENASE"/>
    <property type="match status" value="1"/>
</dbReference>
<dbReference type="Proteomes" id="UP000310636">
    <property type="component" value="Unassembled WGS sequence"/>
</dbReference>
<dbReference type="InterPro" id="IPR036291">
    <property type="entry name" value="NAD(P)-bd_dom_sf"/>
</dbReference>
<evidence type="ECO:0000259" key="1">
    <source>
        <dbReference type="Pfam" id="PF01408"/>
    </source>
</evidence>
<dbReference type="Gene3D" id="3.30.360.10">
    <property type="entry name" value="Dihydrodipicolinate Reductase, domain 2"/>
    <property type="match status" value="1"/>
</dbReference>